<dbReference type="RefSeq" id="WP_099793549.1">
    <property type="nucleotide sequence ID" value="NZ_JBHLYV010000004.1"/>
</dbReference>
<reference evidence="1 2" key="1">
    <citation type="submission" date="2017-10" db="EMBL/GenBank/DDBJ databases">
        <title>Massilia psychrophilum sp. nov., a novel purple-pigmented bacterium isolated from Tianshan glacier, Xinjiang Municipality, China.</title>
        <authorList>
            <person name="Wang H."/>
        </authorList>
    </citation>
    <scope>NUCLEOTIDE SEQUENCE [LARGE SCALE GENOMIC DNA]</scope>
    <source>
        <strain evidence="1 2">JCM 30074</strain>
    </source>
</reference>
<name>A0A2G8T812_9BURK</name>
<accession>A0A2G8T812</accession>
<sequence>MTRGVSLQNGLSWKRSGDALDHFQQMLDRYSVGEQISSPQDVSDLAALLERYDSMLLPGEATKIGAGILFFSKQTNNGEGWSSDSFWVHRTDATSSDFSYKKALGPLRSETKGRRNPT</sequence>
<dbReference type="OrthoDB" id="9135119at2"/>
<comment type="caution">
    <text evidence="1">The sequence shown here is derived from an EMBL/GenBank/DDBJ whole genome shotgun (WGS) entry which is preliminary data.</text>
</comment>
<dbReference type="Gene3D" id="3.10.450.40">
    <property type="match status" value="1"/>
</dbReference>
<evidence type="ECO:0000313" key="1">
    <source>
        <dbReference type="EMBL" id="PIL42181.1"/>
    </source>
</evidence>
<organism evidence="1 2">
    <name type="scientific">Massilia eurypsychrophila</name>
    <dbReference type="NCBI Taxonomy" id="1485217"/>
    <lineage>
        <taxon>Bacteria</taxon>
        <taxon>Pseudomonadati</taxon>
        <taxon>Pseudomonadota</taxon>
        <taxon>Betaproteobacteria</taxon>
        <taxon>Burkholderiales</taxon>
        <taxon>Oxalobacteraceae</taxon>
        <taxon>Telluria group</taxon>
        <taxon>Massilia</taxon>
    </lineage>
</organism>
<evidence type="ECO:0000313" key="2">
    <source>
        <dbReference type="Proteomes" id="UP000230390"/>
    </source>
</evidence>
<keyword evidence="2" id="KW-1185">Reference proteome</keyword>
<gene>
    <name evidence="1" type="ORF">CR105_25595</name>
</gene>
<dbReference type="Pfam" id="PF11523">
    <property type="entry name" value="DUF3223"/>
    <property type="match status" value="1"/>
</dbReference>
<dbReference type="EMBL" id="PDOC01000033">
    <property type="protein sequence ID" value="PIL42181.1"/>
    <property type="molecule type" value="Genomic_DNA"/>
</dbReference>
<protein>
    <submittedName>
        <fullName evidence="1">Uncharacterized protein</fullName>
    </submittedName>
</protein>
<dbReference type="Proteomes" id="UP000230390">
    <property type="component" value="Unassembled WGS sequence"/>
</dbReference>
<proteinExistence type="predicted"/>
<dbReference type="AlphaFoldDB" id="A0A2G8T812"/>